<dbReference type="AlphaFoldDB" id="A0A1G2KVE6"/>
<dbReference type="Gene3D" id="3.40.1440.10">
    <property type="entry name" value="GIY-YIG endonuclease"/>
    <property type="match status" value="1"/>
</dbReference>
<protein>
    <recommendedName>
        <fullName evidence="1">GIY-YIG domain-containing protein</fullName>
    </recommendedName>
</protein>
<dbReference type="InterPro" id="IPR035901">
    <property type="entry name" value="GIY-YIG_endonuc_sf"/>
</dbReference>
<dbReference type="InterPro" id="IPR000305">
    <property type="entry name" value="GIY-YIG_endonuc"/>
</dbReference>
<dbReference type="EMBL" id="MHQK01000002">
    <property type="protein sequence ID" value="OHA02389.1"/>
    <property type="molecule type" value="Genomic_DNA"/>
</dbReference>
<evidence type="ECO:0000313" key="2">
    <source>
        <dbReference type="EMBL" id="OHA02389.1"/>
    </source>
</evidence>
<sequence>MKYYVYILKSERDGGICIGHTENLALALAEHEAGAKRDTKYRLPVQLIHKELAKSFKQVKMRERYWLGLEGQKEIESMVGKIPRHFEKNKRRKR</sequence>
<reference evidence="2 3" key="1">
    <citation type="journal article" date="2016" name="Nat. Commun.">
        <title>Thousands of microbial genomes shed light on interconnected biogeochemical processes in an aquifer system.</title>
        <authorList>
            <person name="Anantharaman K."/>
            <person name="Brown C.T."/>
            <person name="Hug L.A."/>
            <person name="Sharon I."/>
            <person name="Castelle C.J."/>
            <person name="Probst A.J."/>
            <person name="Thomas B.C."/>
            <person name="Singh A."/>
            <person name="Wilkins M.J."/>
            <person name="Karaoz U."/>
            <person name="Brodie E.L."/>
            <person name="Williams K.H."/>
            <person name="Hubbard S.S."/>
            <person name="Banfield J.F."/>
        </authorList>
    </citation>
    <scope>NUCLEOTIDE SEQUENCE [LARGE SCALE GENOMIC DNA]</scope>
</reference>
<comment type="caution">
    <text evidence="2">The sequence shown here is derived from an EMBL/GenBank/DDBJ whole genome shotgun (WGS) entry which is preliminary data.</text>
</comment>
<accession>A0A1G2KVE6</accession>
<name>A0A1G2KVE6_9BACT</name>
<dbReference type="Pfam" id="PF01541">
    <property type="entry name" value="GIY-YIG"/>
    <property type="match status" value="1"/>
</dbReference>
<feature type="domain" description="GIY-YIG" evidence="1">
    <location>
        <begin position="2"/>
        <end position="72"/>
    </location>
</feature>
<dbReference type="SUPFAM" id="SSF82771">
    <property type="entry name" value="GIY-YIG endonuclease"/>
    <property type="match status" value="1"/>
</dbReference>
<evidence type="ECO:0000259" key="1">
    <source>
        <dbReference type="Pfam" id="PF01541"/>
    </source>
</evidence>
<proteinExistence type="predicted"/>
<organism evidence="2 3">
    <name type="scientific">Candidatus Sungbacteria bacterium RIFCSPHIGHO2_02_FULL_49_20</name>
    <dbReference type="NCBI Taxonomy" id="1802272"/>
    <lineage>
        <taxon>Bacteria</taxon>
        <taxon>Candidatus Sungiibacteriota</taxon>
    </lineage>
</organism>
<evidence type="ECO:0000313" key="3">
    <source>
        <dbReference type="Proteomes" id="UP000178710"/>
    </source>
</evidence>
<dbReference type="Proteomes" id="UP000178710">
    <property type="component" value="Unassembled WGS sequence"/>
</dbReference>
<gene>
    <name evidence="2" type="ORF">A3C12_01820</name>
</gene>